<organism evidence="2 3">
    <name type="scientific">Pipra filicauda</name>
    <name type="common">Wire-tailed manakin</name>
    <dbReference type="NCBI Taxonomy" id="649802"/>
    <lineage>
        <taxon>Eukaryota</taxon>
        <taxon>Metazoa</taxon>
        <taxon>Chordata</taxon>
        <taxon>Craniata</taxon>
        <taxon>Vertebrata</taxon>
        <taxon>Euteleostomi</taxon>
        <taxon>Archelosauria</taxon>
        <taxon>Archosauria</taxon>
        <taxon>Dinosauria</taxon>
        <taxon>Saurischia</taxon>
        <taxon>Theropoda</taxon>
        <taxon>Coelurosauria</taxon>
        <taxon>Aves</taxon>
        <taxon>Neognathae</taxon>
        <taxon>Neoaves</taxon>
        <taxon>Telluraves</taxon>
        <taxon>Australaves</taxon>
        <taxon>Passeriformes</taxon>
        <taxon>Pipridae</taxon>
        <taxon>Pipra</taxon>
    </lineage>
</organism>
<feature type="compositionally biased region" description="Basic residues" evidence="1">
    <location>
        <begin position="66"/>
        <end position="78"/>
    </location>
</feature>
<proteinExistence type="predicted"/>
<feature type="region of interest" description="Disordered" evidence="1">
    <location>
        <begin position="1"/>
        <end position="99"/>
    </location>
</feature>
<evidence type="ECO:0000256" key="1">
    <source>
        <dbReference type="SAM" id="MobiDB-lite"/>
    </source>
</evidence>
<protein>
    <submittedName>
        <fullName evidence="3">Hydro-lyase KRH_21160</fullName>
    </submittedName>
</protein>
<evidence type="ECO:0000313" key="3">
    <source>
        <dbReference type="RefSeq" id="XP_039238263.1"/>
    </source>
</evidence>
<name>A0A7R5KKR4_9PASS</name>
<dbReference type="Proteomes" id="UP000504627">
    <property type="component" value="Unplaced"/>
</dbReference>
<accession>A0A7R5KKR4</accession>
<reference evidence="3" key="1">
    <citation type="submission" date="2025-08" db="UniProtKB">
        <authorList>
            <consortium name="RefSeq"/>
        </authorList>
    </citation>
    <scope>IDENTIFICATION</scope>
    <source>
        <tissue evidence="3">Muscle</tissue>
    </source>
</reference>
<gene>
    <name evidence="3" type="primary">LOC120323445</name>
</gene>
<dbReference type="AlphaFoldDB" id="A0A7R5KKR4"/>
<dbReference type="RefSeq" id="XP_039238263.1">
    <property type="nucleotide sequence ID" value="XM_039382329.1"/>
</dbReference>
<evidence type="ECO:0000313" key="2">
    <source>
        <dbReference type="Proteomes" id="UP000504627"/>
    </source>
</evidence>
<dbReference type="GeneID" id="120323445"/>
<dbReference type="InParanoid" id="A0A7R5KKR4"/>
<keyword evidence="2" id="KW-1185">Reference proteome</keyword>
<sequence length="160" mass="17026">MCGPAGDAADFPLAAGTPPGRGSRALSHPGSGPRPEAAPARRLRSTPHPPPRSGRRPPAEAQAGERRHRRAPRRRPPRRAPTPGTCESAGGSGAAPPARARRRAGSALVCVCLYRRVFNHSYYLMSSRNSLELELILCLRLVVLPLSCVAPQMAAFAQKA</sequence>